<protein>
    <submittedName>
        <fullName evidence="2">Uncharacterized protein</fullName>
    </submittedName>
</protein>
<comment type="caution">
    <text evidence="2">The sequence shown here is derived from an EMBL/GenBank/DDBJ whole genome shotgun (WGS) entry which is preliminary data.</text>
</comment>
<dbReference type="EMBL" id="JABMIG020000036">
    <property type="protein sequence ID" value="KAL3799726.1"/>
    <property type="molecule type" value="Genomic_DNA"/>
</dbReference>
<feature type="signal peptide" evidence="1">
    <location>
        <begin position="1"/>
        <end position="23"/>
    </location>
</feature>
<gene>
    <name evidence="2" type="ORF">HJC23_010376</name>
</gene>
<evidence type="ECO:0000256" key="1">
    <source>
        <dbReference type="SAM" id="SignalP"/>
    </source>
</evidence>
<evidence type="ECO:0000313" key="2">
    <source>
        <dbReference type="EMBL" id="KAL3799726.1"/>
    </source>
</evidence>
<keyword evidence="1" id="KW-0732">Signal</keyword>
<feature type="chain" id="PRO_5044802194" evidence="1">
    <location>
        <begin position="24"/>
        <end position="193"/>
    </location>
</feature>
<sequence length="193" mass="21489">MNFRGLRFHIVALILFRGRLCSSFNNRPNCHASKTLSSTSLHAISTNDGFITITRSNGSRHQLSYRIARPMALSLETGRSHRDITRRCEREKENDVECLSAVLSSAPSDIPQLEKEFVRLTGKLTAADGTLSAELNELFRVNYQCRLDAMPEELAYAYANAGTVWSGTNAIANYVARPPPEDATRMPSALITR</sequence>
<proteinExistence type="predicted"/>
<organism evidence="2 3">
    <name type="scientific">Cyclotella cryptica</name>
    <dbReference type="NCBI Taxonomy" id="29204"/>
    <lineage>
        <taxon>Eukaryota</taxon>
        <taxon>Sar</taxon>
        <taxon>Stramenopiles</taxon>
        <taxon>Ochrophyta</taxon>
        <taxon>Bacillariophyta</taxon>
        <taxon>Coscinodiscophyceae</taxon>
        <taxon>Thalassiosirophycidae</taxon>
        <taxon>Stephanodiscales</taxon>
        <taxon>Stephanodiscaceae</taxon>
        <taxon>Cyclotella</taxon>
    </lineage>
</organism>
<accession>A0ABD3QIM0</accession>
<evidence type="ECO:0000313" key="3">
    <source>
        <dbReference type="Proteomes" id="UP001516023"/>
    </source>
</evidence>
<dbReference type="Proteomes" id="UP001516023">
    <property type="component" value="Unassembled WGS sequence"/>
</dbReference>
<name>A0ABD3QIM0_9STRA</name>
<keyword evidence="3" id="KW-1185">Reference proteome</keyword>
<dbReference type="AlphaFoldDB" id="A0ABD3QIM0"/>
<feature type="non-terminal residue" evidence="2">
    <location>
        <position position="193"/>
    </location>
</feature>
<reference evidence="2 3" key="1">
    <citation type="journal article" date="2020" name="G3 (Bethesda)">
        <title>Improved Reference Genome for Cyclotella cryptica CCMP332, a Model for Cell Wall Morphogenesis, Salinity Adaptation, and Lipid Production in Diatoms (Bacillariophyta).</title>
        <authorList>
            <person name="Roberts W.R."/>
            <person name="Downey K.M."/>
            <person name="Ruck E.C."/>
            <person name="Traller J.C."/>
            <person name="Alverson A.J."/>
        </authorList>
    </citation>
    <scope>NUCLEOTIDE SEQUENCE [LARGE SCALE GENOMIC DNA]</scope>
    <source>
        <strain evidence="2 3">CCMP332</strain>
    </source>
</reference>